<proteinExistence type="predicted"/>
<evidence type="ECO:0000313" key="5">
    <source>
        <dbReference type="Proteomes" id="UP001428817"/>
    </source>
</evidence>
<accession>A0ABP9QJ33</accession>
<gene>
    <name evidence="4" type="ORF">GCM10023321_48790</name>
</gene>
<keyword evidence="2 3" id="KW-0472">Membrane</keyword>
<dbReference type="Proteomes" id="UP001428817">
    <property type="component" value="Unassembled WGS sequence"/>
</dbReference>
<dbReference type="PANTHER" id="PTHR37042">
    <property type="entry name" value="OUTER MEMBRANE PROTEIN RV1973"/>
    <property type="match status" value="1"/>
</dbReference>
<dbReference type="EMBL" id="BAABJP010000029">
    <property type="protein sequence ID" value="GAA5162824.1"/>
    <property type="molecule type" value="Genomic_DNA"/>
</dbReference>
<organism evidence="4 5">
    <name type="scientific">Pseudonocardia eucalypti</name>
    <dbReference type="NCBI Taxonomy" id="648755"/>
    <lineage>
        <taxon>Bacteria</taxon>
        <taxon>Bacillati</taxon>
        <taxon>Actinomycetota</taxon>
        <taxon>Actinomycetes</taxon>
        <taxon>Pseudonocardiales</taxon>
        <taxon>Pseudonocardiaceae</taxon>
        <taxon>Pseudonocardia</taxon>
    </lineage>
</organism>
<name>A0ABP9QJ33_9PSEU</name>
<reference evidence="5" key="1">
    <citation type="journal article" date="2019" name="Int. J. Syst. Evol. Microbiol.">
        <title>The Global Catalogue of Microorganisms (GCM) 10K type strain sequencing project: providing services to taxonomists for standard genome sequencing and annotation.</title>
        <authorList>
            <consortium name="The Broad Institute Genomics Platform"/>
            <consortium name="The Broad Institute Genome Sequencing Center for Infectious Disease"/>
            <person name="Wu L."/>
            <person name="Ma J."/>
        </authorList>
    </citation>
    <scope>NUCLEOTIDE SEQUENCE [LARGE SCALE GENOMIC DNA]</scope>
    <source>
        <strain evidence="5">JCM 18303</strain>
    </source>
</reference>
<comment type="subcellular location">
    <subcellularLocation>
        <location evidence="1">Membrane</location>
    </subcellularLocation>
</comment>
<keyword evidence="3" id="KW-0812">Transmembrane</keyword>
<sequence>MVDRFDAASPHASEGAPRRWRLRWLAPAAGALVVLTLLVAAVTFAVQTVSGFRLEQGRGAALAAGRQAAVNLTTFDFTTAEADVGRMNESITPKFAQGFASDKESFIKGLREGKIKMTGEATEAGLTGYTGQVASVLVAVDAKVGSADQPQAQTRKYRINLTMLYHDGNWLADRAEFIS</sequence>
<keyword evidence="5" id="KW-1185">Reference proteome</keyword>
<evidence type="ECO:0000313" key="4">
    <source>
        <dbReference type="EMBL" id="GAA5162824.1"/>
    </source>
</evidence>
<feature type="transmembrane region" description="Helical" evidence="3">
    <location>
        <begin position="24"/>
        <end position="46"/>
    </location>
</feature>
<evidence type="ECO:0000256" key="3">
    <source>
        <dbReference type="SAM" id="Phobius"/>
    </source>
</evidence>
<dbReference type="PANTHER" id="PTHR37042:SF4">
    <property type="entry name" value="OUTER MEMBRANE PROTEIN RV1973"/>
    <property type="match status" value="1"/>
</dbReference>
<keyword evidence="3" id="KW-1133">Transmembrane helix</keyword>
<evidence type="ECO:0000256" key="1">
    <source>
        <dbReference type="ARBA" id="ARBA00004370"/>
    </source>
</evidence>
<protein>
    <recommendedName>
        <fullName evidence="6">Mce-associated membrane protein</fullName>
    </recommendedName>
</protein>
<evidence type="ECO:0000256" key="2">
    <source>
        <dbReference type="ARBA" id="ARBA00023136"/>
    </source>
</evidence>
<comment type="caution">
    <text evidence="4">The sequence shown here is derived from an EMBL/GenBank/DDBJ whole genome shotgun (WGS) entry which is preliminary data.</text>
</comment>
<evidence type="ECO:0008006" key="6">
    <source>
        <dbReference type="Google" id="ProtNLM"/>
    </source>
</evidence>